<dbReference type="InterPro" id="IPR000086">
    <property type="entry name" value="NUDIX_hydrolase_dom"/>
</dbReference>
<dbReference type="PANTHER" id="PTHR43736">
    <property type="entry name" value="ADP-RIBOSE PYROPHOSPHATASE"/>
    <property type="match status" value="1"/>
</dbReference>
<dbReference type="PROSITE" id="PS51462">
    <property type="entry name" value="NUDIX"/>
    <property type="match status" value="1"/>
</dbReference>
<dbReference type="Proteomes" id="UP000295773">
    <property type="component" value="Unassembled WGS sequence"/>
</dbReference>
<dbReference type="Gene3D" id="3.90.79.10">
    <property type="entry name" value="Nucleoside Triphosphate Pyrophosphohydrolase"/>
    <property type="match status" value="1"/>
</dbReference>
<dbReference type="RefSeq" id="WP_132225709.1">
    <property type="nucleotide sequence ID" value="NZ_JANKBG010000030.1"/>
</dbReference>
<proteinExistence type="inferred from homology"/>
<keyword evidence="4" id="KW-1185">Reference proteome</keyword>
<accession>A0A4R3SXR5</accession>
<comment type="similarity">
    <text evidence="1">Belongs to the Nudix hydrolase family.</text>
</comment>
<feature type="domain" description="Nudix hydrolase" evidence="2">
    <location>
        <begin position="42"/>
        <end position="180"/>
    </location>
</feature>
<comment type="caution">
    <text evidence="3">The sequence shown here is derived from an EMBL/GenBank/DDBJ whole genome shotgun (WGS) entry which is preliminary data.</text>
</comment>
<dbReference type="PANTHER" id="PTHR43736:SF1">
    <property type="entry name" value="DIHYDRONEOPTERIN TRIPHOSPHATE DIPHOSPHATASE"/>
    <property type="match status" value="1"/>
</dbReference>
<dbReference type="CDD" id="cd03674">
    <property type="entry name" value="NUDIX_Hydrolase"/>
    <property type="match status" value="1"/>
</dbReference>
<dbReference type="AlphaFoldDB" id="A0A4R3SXR5"/>
<dbReference type="InterPro" id="IPR015797">
    <property type="entry name" value="NUDIX_hydrolase-like_dom_sf"/>
</dbReference>
<reference evidence="3 4" key="1">
    <citation type="submission" date="2019-03" db="EMBL/GenBank/DDBJ databases">
        <title>Genomic Encyclopedia of Type Strains, Phase IV (KMG-IV): sequencing the most valuable type-strain genomes for metagenomic binning, comparative biology and taxonomic classification.</title>
        <authorList>
            <person name="Goeker M."/>
        </authorList>
    </citation>
    <scope>NUCLEOTIDE SEQUENCE [LARGE SCALE GENOMIC DNA]</scope>
    <source>
        <strain evidence="3 4">DSM 29481</strain>
    </source>
</reference>
<gene>
    <name evidence="3" type="ORF">EDD61_12917</name>
</gene>
<dbReference type="EMBL" id="SMBP01000029">
    <property type="protein sequence ID" value="TCU52946.1"/>
    <property type="molecule type" value="Genomic_DNA"/>
</dbReference>
<protein>
    <submittedName>
        <fullName evidence="3">ADP-ribose pyrophosphatase YjhB (NUDIX family)</fullName>
    </submittedName>
</protein>
<sequence>MKTLLEEVKGFDPYNEQEEADKELLMTYLTMFDDIFYRENLMAHMTSSPWIVNQDMSKVLMIYHNIYDSWGWCGGHCDGDEDTLHVALKEGMEETGLTKLTPLSEHIMAIDILPVPPHKKRGKFVSSHVHLNVTYACVADETENLHIKADENSGVRWIPVEEIDTWVREEDMKPVYHKLVEKMKVMAEQKTEVSL</sequence>
<name>A0A4R3SXR5_9FIRM</name>
<dbReference type="Pfam" id="PF00293">
    <property type="entry name" value="NUDIX"/>
    <property type="match status" value="1"/>
</dbReference>
<dbReference type="SUPFAM" id="SSF55811">
    <property type="entry name" value="Nudix"/>
    <property type="match status" value="1"/>
</dbReference>
<evidence type="ECO:0000313" key="3">
    <source>
        <dbReference type="EMBL" id="TCU52946.1"/>
    </source>
</evidence>
<evidence type="ECO:0000259" key="2">
    <source>
        <dbReference type="PROSITE" id="PS51462"/>
    </source>
</evidence>
<evidence type="ECO:0000256" key="1">
    <source>
        <dbReference type="ARBA" id="ARBA00005582"/>
    </source>
</evidence>
<evidence type="ECO:0000313" key="4">
    <source>
        <dbReference type="Proteomes" id="UP000295773"/>
    </source>
</evidence>
<organism evidence="3 4">
    <name type="scientific">Longicatena caecimuris</name>
    <dbReference type="NCBI Taxonomy" id="1796635"/>
    <lineage>
        <taxon>Bacteria</taxon>
        <taxon>Bacillati</taxon>
        <taxon>Bacillota</taxon>
        <taxon>Erysipelotrichia</taxon>
        <taxon>Erysipelotrichales</taxon>
        <taxon>Erysipelotrichaceae</taxon>
        <taxon>Longicatena</taxon>
    </lineage>
</organism>